<name>A0A117IC13_MYCCR</name>
<dbReference type="STRING" id="228230.RMCC_5805"/>
<evidence type="ECO:0000313" key="1">
    <source>
        <dbReference type="EMBL" id="GAS98840.1"/>
    </source>
</evidence>
<dbReference type="GO" id="GO:0005524">
    <property type="term" value="F:ATP binding"/>
    <property type="evidence" value="ECO:0007669"/>
    <property type="project" value="UniProtKB-KW"/>
</dbReference>
<organism evidence="1 2">
    <name type="scientific">Mycolicibacterium canariasense</name>
    <name type="common">Mycobacterium canariasense</name>
    <dbReference type="NCBI Taxonomy" id="228230"/>
    <lineage>
        <taxon>Bacteria</taxon>
        <taxon>Bacillati</taxon>
        <taxon>Actinomycetota</taxon>
        <taxon>Actinomycetes</taxon>
        <taxon>Mycobacteriales</taxon>
        <taxon>Mycobacteriaceae</taxon>
        <taxon>Mycolicibacterium</taxon>
    </lineage>
</organism>
<dbReference type="OrthoDB" id="10008566at2"/>
<sequence length="106" mass="11074">MTAAEVLAQHAICSCGEWAEDLVEHSQHQLDALRAAGYAVIELPENAGDWHVNDVGTVGVYLGESGVHHRGVSIRDVGLDLVTSAAEARVFAAALLAAADAAEADR</sequence>
<protein>
    <submittedName>
        <fullName evidence="1">ABC transporter, ATP-binding protein</fullName>
    </submittedName>
</protein>
<evidence type="ECO:0000313" key="2">
    <source>
        <dbReference type="Proteomes" id="UP000069443"/>
    </source>
</evidence>
<keyword evidence="2" id="KW-1185">Reference proteome</keyword>
<keyword evidence="1" id="KW-0547">Nucleotide-binding</keyword>
<dbReference type="RefSeq" id="WP_062659605.1">
    <property type="nucleotide sequence ID" value="NZ_BCSY01000111.1"/>
</dbReference>
<dbReference type="EMBL" id="BCSY01000111">
    <property type="protein sequence ID" value="GAS98840.1"/>
    <property type="molecule type" value="Genomic_DNA"/>
</dbReference>
<comment type="caution">
    <text evidence="1">The sequence shown here is derived from an EMBL/GenBank/DDBJ whole genome shotgun (WGS) entry which is preliminary data.</text>
</comment>
<keyword evidence="1" id="KW-0067">ATP-binding</keyword>
<dbReference type="Proteomes" id="UP000069443">
    <property type="component" value="Unassembled WGS sequence"/>
</dbReference>
<gene>
    <name evidence="1" type="ORF">RMCC_5805</name>
</gene>
<reference evidence="2" key="2">
    <citation type="submission" date="2016-02" db="EMBL/GenBank/DDBJ databases">
        <title>Draft genome sequence of five rapidly growing Mycobacterium species.</title>
        <authorList>
            <person name="Katahira K."/>
            <person name="Gotou Y."/>
            <person name="Iida K."/>
            <person name="Ogura Y."/>
            <person name="Hayashi T."/>
        </authorList>
    </citation>
    <scope>NUCLEOTIDE SEQUENCE [LARGE SCALE GENOMIC DNA]</scope>
    <source>
        <strain evidence="2">JCM15298</strain>
    </source>
</reference>
<accession>A0A117IC13</accession>
<reference evidence="2" key="1">
    <citation type="journal article" date="2016" name="Genome Announc.">
        <title>Draft Genome Sequences of Five Rapidly Growing Mycobacterium Species, M. thermoresistibile, M. fortuitum subsp. acetamidolyticum, M. canariasense, M. brisbanense, and M. novocastrense.</title>
        <authorList>
            <person name="Katahira K."/>
            <person name="Ogura Y."/>
            <person name="Gotoh Y."/>
            <person name="Hayashi T."/>
        </authorList>
    </citation>
    <scope>NUCLEOTIDE SEQUENCE [LARGE SCALE GENOMIC DNA]</scope>
    <source>
        <strain evidence="2">JCM15298</strain>
    </source>
</reference>
<proteinExistence type="predicted"/>
<dbReference type="AlphaFoldDB" id="A0A117IC13"/>